<evidence type="ECO:0000313" key="2">
    <source>
        <dbReference type="Proteomes" id="UP000646827"/>
    </source>
</evidence>
<dbReference type="PANTHER" id="PTHR31223:SF70">
    <property type="entry name" value="LOG FAMILY PROTEIN YJL055W"/>
    <property type="match status" value="1"/>
</dbReference>
<name>A0A8H7SEF7_9FUNG</name>
<accession>A0A8H7SEF7</accession>
<dbReference type="EMBL" id="JAEPRB010000010">
    <property type="protein sequence ID" value="KAG2227085.1"/>
    <property type="molecule type" value="Genomic_DNA"/>
</dbReference>
<dbReference type="SUPFAM" id="SSF102405">
    <property type="entry name" value="MCP/YpsA-like"/>
    <property type="match status" value="1"/>
</dbReference>
<dbReference type="Gene3D" id="3.40.50.450">
    <property type="match status" value="1"/>
</dbReference>
<keyword evidence="2" id="KW-1185">Reference proteome</keyword>
<organism evidence="1 2">
    <name type="scientific">Circinella minor</name>
    <dbReference type="NCBI Taxonomy" id="1195481"/>
    <lineage>
        <taxon>Eukaryota</taxon>
        <taxon>Fungi</taxon>
        <taxon>Fungi incertae sedis</taxon>
        <taxon>Mucoromycota</taxon>
        <taxon>Mucoromycotina</taxon>
        <taxon>Mucoromycetes</taxon>
        <taxon>Mucorales</taxon>
        <taxon>Lichtheimiaceae</taxon>
        <taxon>Circinella</taxon>
    </lineage>
</organism>
<protein>
    <recommendedName>
        <fullName evidence="3">Cytokinin riboside 5'-monophosphate phosphoribohydrolase</fullName>
    </recommendedName>
</protein>
<dbReference type="Proteomes" id="UP000646827">
    <property type="component" value="Unassembled WGS sequence"/>
</dbReference>
<dbReference type="GO" id="GO:0016799">
    <property type="term" value="F:hydrolase activity, hydrolyzing N-glycosyl compounds"/>
    <property type="evidence" value="ECO:0007669"/>
    <property type="project" value="TreeGrafter"/>
</dbReference>
<comment type="caution">
    <text evidence="1">The sequence shown here is derived from an EMBL/GenBank/DDBJ whole genome shotgun (WGS) entry which is preliminary data.</text>
</comment>
<dbReference type="InterPro" id="IPR031100">
    <property type="entry name" value="LOG_fam"/>
</dbReference>
<dbReference type="InterPro" id="IPR005269">
    <property type="entry name" value="LOG"/>
</dbReference>
<proteinExistence type="predicted"/>
<dbReference type="GO" id="GO:0005829">
    <property type="term" value="C:cytosol"/>
    <property type="evidence" value="ECO:0007669"/>
    <property type="project" value="TreeGrafter"/>
</dbReference>
<dbReference type="PANTHER" id="PTHR31223">
    <property type="entry name" value="LOG FAMILY PROTEIN YJL055W"/>
    <property type="match status" value="1"/>
</dbReference>
<reference evidence="1 2" key="1">
    <citation type="submission" date="2020-12" db="EMBL/GenBank/DDBJ databases">
        <title>Metabolic potential, ecology and presence of endohyphal bacteria is reflected in genomic diversity of Mucoromycotina.</title>
        <authorList>
            <person name="Muszewska A."/>
            <person name="Okrasinska A."/>
            <person name="Steczkiewicz K."/>
            <person name="Drgas O."/>
            <person name="Orlowska M."/>
            <person name="Perlinska-Lenart U."/>
            <person name="Aleksandrzak-Piekarczyk T."/>
            <person name="Szatraj K."/>
            <person name="Zielenkiewicz U."/>
            <person name="Pilsyk S."/>
            <person name="Malc E."/>
            <person name="Mieczkowski P."/>
            <person name="Kruszewska J.S."/>
            <person name="Biernat P."/>
            <person name="Pawlowska J."/>
        </authorList>
    </citation>
    <scope>NUCLEOTIDE SEQUENCE [LARGE SCALE GENOMIC DNA]</scope>
    <source>
        <strain evidence="1 2">CBS 142.35</strain>
    </source>
</reference>
<sequence>MNSTLPALNKSVPRTKEIESICVFCGSGNGGRPEYVESASELGKAFAENKYTLVYGGGSVGVMGAVARGVIDNGGHVKGVVPEPLFRHGSKQIATETIVVADMHTRKKTMGDLCDAFVVLPGGFGTAEEMLEMITWSQLNIHSKPILLLNINGYYDLFIKWIEHCVEEKFIHGNNARIFVVCNTVQECLDALKNYEAPEGRYGLDWVKTEDGQSGRNMT</sequence>
<dbReference type="Pfam" id="PF03641">
    <property type="entry name" value="Lysine_decarbox"/>
    <property type="match status" value="1"/>
</dbReference>
<dbReference type="NCBIfam" id="TIGR00730">
    <property type="entry name" value="Rossman fold protein, TIGR00730 family"/>
    <property type="match status" value="1"/>
</dbReference>
<gene>
    <name evidence="1" type="ORF">INT45_003815</name>
</gene>
<evidence type="ECO:0008006" key="3">
    <source>
        <dbReference type="Google" id="ProtNLM"/>
    </source>
</evidence>
<dbReference type="AlphaFoldDB" id="A0A8H7SEF7"/>
<evidence type="ECO:0000313" key="1">
    <source>
        <dbReference type="EMBL" id="KAG2227085.1"/>
    </source>
</evidence>
<dbReference type="GO" id="GO:0009691">
    <property type="term" value="P:cytokinin biosynthetic process"/>
    <property type="evidence" value="ECO:0007669"/>
    <property type="project" value="InterPro"/>
</dbReference>
<dbReference type="OrthoDB" id="414463at2759"/>